<organism evidence="2 3">
    <name type="scientific">Trichoplax adhaerens</name>
    <name type="common">Trichoplax reptans</name>
    <dbReference type="NCBI Taxonomy" id="10228"/>
    <lineage>
        <taxon>Eukaryota</taxon>
        <taxon>Metazoa</taxon>
        <taxon>Placozoa</taxon>
        <taxon>Uniplacotomia</taxon>
        <taxon>Trichoplacea</taxon>
        <taxon>Trichoplacidae</taxon>
        <taxon>Trichoplax</taxon>
    </lineage>
</organism>
<dbReference type="KEGG" id="tad:TRIADDRAFT_54739"/>
<dbReference type="InterPro" id="IPR036790">
    <property type="entry name" value="Frizzled_dom_sf"/>
</dbReference>
<name>B3RSV1_TRIAD</name>
<accession>B3RSV1</accession>
<dbReference type="PhylomeDB" id="B3RSV1"/>
<dbReference type="Proteomes" id="UP000009022">
    <property type="component" value="Unassembled WGS sequence"/>
</dbReference>
<keyword evidence="1" id="KW-0732">Signal</keyword>
<gene>
    <name evidence="2" type="ORF">TRIADDRAFT_54739</name>
</gene>
<dbReference type="PROSITE" id="PS51257">
    <property type="entry name" value="PROKAR_LIPOPROTEIN"/>
    <property type="match status" value="1"/>
</dbReference>
<evidence type="ECO:0000313" key="3">
    <source>
        <dbReference type="Proteomes" id="UP000009022"/>
    </source>
</evidence>
<dbReference type="HOGENOM" id="CLU_067673_0_0_1"/>
<dbReference type="RefSeq" id="XP_002110583.1">
    <property type="nucleotide sequence ID" value="XM_002110547.1"/>
</dbReference>
<evidence type="ECO:0000256" key="1">
    <source>
        <dbReference type="SAM" id="SignalP"/>
    </source>
</evidence>
<dbReference type="AlphaFoldDB" id="B3RSV1"/>
<evidence type="ECO:0000313" key="2">
    <source>
        <dbReference type="EMBL" id="EDV26587.1"/>
    </source>
</evidence>
<dbReference type="Gene3D" id="1.10.2000.10">
    <property type="entry name" value="Frizzled cysteine-rich domain"/>
    <property type="match status" value="1"/>
</dbReference>
<feature type="chain" id="PRO_5002798259" description="FZ domain-containing protein" evidence="1">
    <location>
        <begin position="21"/>
        <end position="351"/>
    </location>
</feature>
<dbReference type="EMBL" id="DS985243">
    <property type="protein sequence ID" value="EDV26587.1"/>
    <property type="molecule type" value="Genomic_DNA"/>
</dbReference>
<reference evidence="2 3" key="1">
    <citation type="journal article" date="2008" name="Nature">
        <title>The Trichoplax genome and the nature of placozoans.</title>
        <authorList>
            <person name="Srivastava M."/>
            <person name="Begovic E."/>
            <person name="Chapman J."/>
            <person name="Putnam N.H."/>
            <person name="Hellsten U."/>
            <person name="Kawashima T."/>
            <person name="Kuo A."/>
            <person name="Mitros T."/>
            <person name="Salamov A."/>
            <person name="Carpenter M.L."/>
            <person name="Signorovitch A.Y."/>
            <person name="Moreno M.A."/>
            <person name="Kamm K."/>
            <person name="Grimwood J."/>
            <person name="Schmutz J."/>
            <person name="Shapiro H."/>
            <person name="Grigoriev I.V."/>
            <person name="Buss L.W."/>
            <person name="Schierwater B."/>
            <person name="Dellaporta S.L."/>
            <person name="Rokhsar D.S."/>
        </authorList>
    </citation>
    <scope>NUCLEOTIDE SEQUENCE [LARGE SCALE GENOMIC DNA]</scope>
    <source>
        <strain evidence="2 3">Grell-BS-1999</strain>
    </source>
</reference>
<protein>
    <recommendedName>
        <fullName evidence="4">FZ domain-containing protein</fullName>
    </recommendedName>
</protein>
<sequence>MAKRNLLIIVIALIGCSVNGLQNNYQREINNSHELLKHLVNYLAELKGVNLVERSEYLHHIKKSPSLCIVSIHDEKQREIQSTPSKIWLDGSLTSCVNVGVNISSFCNINYKVPEYLVKTLTLTLEFVAKSYEVLRPRLHTDCFAAIREIVCKGTLPKCSHDGTATYLNFSSSCSHLNSTCLPNIIHINGQSGSTLCSEAGKQYTLNACRKPKLTAINKDHCSPFSNEITYPTWLMASLAIQEATVKNTKTSFERRNVSTDCINKWVKFTCNRIPFCSLDQTSLHVGVSKQQCEEALTCLPPSMAATRRAGMDCNSFPDSNNAVVVSSSYSILAINYINLFLAYLFTLLLF</sequence>
<dbReference type="InParanoid" id="B3RSV1"/>
<keyword evidence="3" id="KW-1185">Reference proteome</keyword>
<evidence type="ECO:0008006" key="4">
    <source>
        <dbReference type="Google" id="ProtNLM"/>
    </source>
</evidence>
<dbReference type="GeneID" id="6752321"/>
<proteinExistence type="predicted"/>
<dbReference type="CTD" id="6752321"/>
<feature type="signal peptide" evidence="1">
    <location>
        <begin position="1"/>
        <end position="20"/>
    </location>
</feature>